<feature type="binding site" evidence="6">
    <location>
        <begin position="546"/>
        <end position="547"/>
    </location>
    <ligand>
        <name>FAD</name>
        <dbReference type="ChEBI" id="CHEBI:57692"/>
    </ligand>
</feature>
<dbReference type="Gene3D" id="3.30.560.10">
    <property type="entry name" value="Glucose Oxidase, domain 3"/>
    <property type="match status" value="1"/>
</dbReference>
<evidence type="ECO:0000313" key="8">
    <source>
        <dbReference type="EMBL" id="OSD02316.1"/>
    </source>
</evidence>
<dbReference type="AlphaFoldDB" id="A0A1Y2IMH5"/>
<evidence type="ECO:0000256" key="4">
    <source>
        <dbReference type="ARBA" id="ARBA00022827"/>
    </source>
</evidence>
<dbReference type="InterPro" id="IPR012132">
    <property type="entry name" value="GMC_OxRdtase"/>
</dbReference>
<name>A0A1Y2IMH5_TRAC3</name>
<evidence type="ECO:0000259" key="7">
    <source>
        <dbReference type="PROSITE" id="PS00624"/>
    </source>
</evidence>
<dbReference type="EMBL" id="KZ084106">
    <property type="protein sequence ID" value="OSD02316.1"/>
    <property type="molecule type" value="Genomic_DNA"/>
</dbReference>
<organism evidence="8 9">
    <name type="scientific">Trametes coccinea (strain BRFM310)</name>
    <name type="common">Pycnoporus coccineus</name>
    <dbReference type="NCBI Taxonomy" id="1353009"/>
    <lineage>
        <taxon>Eukaryota</taxon>
        <taxon>Fungi</taxon>
        <taxon>Dikarya</taxon>
        <taxon>Basidiomycota</taxon>
        <taxon>Agaricomycotina</taxon>
        <taxon>Agaricomycetes</taxon>
        <taxon>Polyporales</taxon>
        <taxon>Polyporaceae</taxon>
        <taxon>Trametes</taxon>
    </lineage>
</organism>
<dbReference type="GO" id="GO:0050660">
    <property type="term" value="F:flavin adenine dinucleotide binding"/>
    <property type="evidence" value="ECO:0007669"/>
    <property type="project" value="InterPro"/>
</dbReference>
<dbReference type="PIRSF" id="PIRSF000137">
    <property type="entry name" value="Alcohol_oxidase"/>
    <property type="match status" value="1"/>
</dbReference>
<reference evidence="8 9" key="1">
    <citation type="journal article" date="2015" name="Biotechnol. Biofuels">
        <title>Enhanced degradation of softwood versus hardwood by the white-rot fungus Pycnoporus coccineus.</title>
        <authorList>
            <person name="Couturier M."/>
            <person name="Navarro D."/>
            <person name="Chevret D."/>
            <person name="Henrissat B."/>
            <person name="Piumi F."/>
            <person name="Ruiz-Duenas F.J."/>
            <person name="Martinez A.T."/>
            <person name="Grigoriev I.V."/>
            <person name="Riley R."/>
            <person name="Lipzen A."/>
            <person name="Berrin J.G."/>
            <person name="Master E.R."/>
            <person name="Rosso M.N."/>
        </authorList>
    </citation>
    <scope>NUCLEOTIDE SEQUENCE [LARGE SCALE GENOMIC DNA]</scope>
    <source>
        <strain evidence="8 9">BRFM310</strain>
    </source>
</reference>
<feature type="active site" description="Proton acceptor" evidence="5">
    <location>
        <position position="590"/>
    </location>
</feature>
<dbReference type="SUPFAM" id="SSF51905">
    <property type="entry name" value="FAD/NAD(P)-binding domain"/>
    <property type="match status" value="1"/>
</dbReference>
<evidence type="ECO:0000256" key="3">
    <source>
        <dbReference type="ARBA" id="ARBA00022630"/>
    </source>
</evidence>
<keyword evidence="3" id="KW-0285">Flavoprotein</keyword>
<keyword evidence="9" id="KW-1185">Reference proteome</keyword>
<evidence type="ECO:0000256" key="5">
    <source>
        <dbReference type="PIRSR" id="PIRSR000137-1"/>
    </source>
</evidence>
<evidence type="ECO:0000256" key="6">
    <source>
        <dbReference type="PIRSR" id="PIRSR000137-2"/>
    </source>
</evidence>
<dbReference type="Gene3D" id="3.50.50.60">
    <property type="entry name" value="FAD/NAD(P)-binding domain"/>
    <property type="match status" value="1"/>
</dbReference>
<sequence>MGNFLSRSIAVSSDPSSFASRLRAGDDAVRRAMSDAMTYDYVIVGGGTAGCIIASRLSEDPAVTVLLIEAGRSHQGNLLARLPMGFAQMFRSSWDWQYETTPQKALDGRRIYWPRGKLLGGSSSMNALIYHHCAPEDLNAWERNGATGWGYESLKGYFKRAERYIPDPTHRMDTSLHGHDGPWAISHPTVAPIIPIILETTTAMGIPHSNDFNTPQGTLGAGNFVISVDENHERVSAATAYLRDEVLRRPNLTVAVSVMTEKVLLSTAGGSPKAVGVQVSSAKSGPRYVVAARKEVILSGGAIGSPQLLMLSGIGPANHLEKWDIPVVQDLPAVGRNLLDHFSAGALPFRAKPGFTWDPVILNPLRGLGAFLEWITRGTGPLSANPTQIGVFVRADDESLPYGQRLQINDNSSGPGAPEIELAYTPFTVVNNGFTKVPRGTWGITAGSLLLKPESAGYIELRSSSVYDHPVIEANYLATETDWNVMIQSVRLLLHIAHQPPLCDALDIRPSNGSQDDIFWPGDADPDKITDEEIKAFIRRRGQSAWHPTTSAKMGANPADSVVDLQLRVHGVTNLRVVDASVFPDQVSGHPCAVIVAVAEKAADLIKGVV</sequence>
<dbReference type="InterPro" id="IPR007867">
    <property type="entry name" value="GMC_OxRtase_C"/>
</dbReference>
<accession>A0A1Y2IMH5</accession>
<dbReference type="InterPro" id="IPR000172">
    <property type="entry name" value="GMC_OxRdtase_N"/>
</dbReference>
<feature type="active site" description="Proton donor" evidence="5">
    <location>
        <position position="547"/>
    </location>
</feature>
<feature type="domain" description="Glucose-methanol-choline oxidoreductase N-terminal" evidence="7">
    <location>
        <begin position="301"/>
        <end position="315"/>
    </location>
</feature>
<dbReference type="STRING" id="1353009.A0A1Y2IMH5"/>
<comment type="cofactor">
    <cofactor evidence="1 6">
        <name>FAD</name>
        <dbReference type="ChEBI" id="CHEBI:57692"/>
    </cofactor>
</comment>
<comment type="similarity">
    <text evidence="2">Belongs to the GMC oxidoreductase family.</text>
</comment>
<evidence type="ECO:0000313" key="9">
    <source>
        <dbReference type="Proteomes" id="UP000193067"/>
    </source>
</evidence>
<dbReference type="Proteomes" id="UP000193067">
    <property type="component" value="Unassembled WGS sequence"/>
</dbReference>
<keyword evidence="4 6" id="KW-0274">FAD</keyword>
<dbReference type="SUPFAM" id="SSF54373">
    <property type="entry name" value="FAD-linked reductases, C-terminal domain"/>
    <property type="match status" value="1"/>
</dbReference>
<gene>
    <name evidence="8" type="ORF">PYCCODRAFT_1367759</name>
</gene>
<dbReference type="PANTHER" id="PTHR11552">
    <property type="entry name" value="GLUCOSE-METHANOL-CHOLINE GMC OXIDOREDUCTASE"/>
    <property type="match status" value="1"/>
</dbReference>
<proteinExistence type="inferred from homology"/>
<dbReference type="Pfam" id="PF05199">
    <property type="entry name" value="GMC_oxred_C"/>
    <property type="match status" value="1"/>
</dbReference>
<evidence type="ECO:0000256" key="2">
    <source>
        <dbReference type="ARBA" id="ARBA00010790"/>
    </source>
</evidence>
<dbReference type="Pfam" id="PF00732">
    <property type="entry name" value="GMC_oxred_N"/>
    <property type="match status" value="1"/>
</dbReference>
<dbReference type="GO" id="GO:0016614">
    <property type="term" value="F:oxidoreductase activity, acting on CH-OH group of donors"/>
    <property type="evidence" value="ECO:0007669"/>
    <property type="project" value="InterPro"/>
</dbReference>
<dbReference type="PANTHER" id="PTHR11552:SF147">
    <property type="entry name" value="CHOLINE DEHYDROGENASE, MITOCHONDRIAL"/>
    <property type="match status" value="1"/>
</dbReference>
<dbReference type="OrthoDB" id="269227at2759"/>
<evidence type="ECO:0000256" key="1">
    <source>
        <dbReference type="ARBA" id="ARBA00001974"/>
    </source>
</evidence>
<dbReference type="InterPro" id="IPR036188">
    <property type="entry name" value="FAD/NAD-bd_sf"/>
</dbReference>
<protein>
    <submittedName>
        <fullName evidence="8">GMC oxidoreductase</fullName>
    </submittedName>
</protein>
<dbReference type="PROSITE" id="PS00624">
    <property type="entry name" value="GMC_OXRED_2"/>
    <property type="match status" value="1"/>
</dbReference>